<dbReference type="Pfam" id="PF08327">
    <property type="entry name" value="AHSA1"/>
    <property type="match status" value="1"/>
</dbReference>
<protein>
    <submittedName>
        <fullName evidence="4">SRPBCC domain-containing protein</fullName>
    </submittedName>
</protein>
<feature type="region of interest" description="Disordered" evidence="2">
    <location>
        <begin position="146"/>
        <end position="275"/>
    </location>
</feature>
<proteinExistence type="inferred from homology"/>
<feature type="compositionally biased region" description="Low complexity" evidence="2">
    <location>
        <begin position="199"/>
        <end position="213"/>
    </location>
</feature>
<comment type="similarity">
    <text evidence="1">Belongs to the AHA1 family.</text>
</comment>
<dbReference type="EMBL" id="JBHTLY010000003">
    <property type="protein sequence ID" value="MFD1202038.1"/>
    <property type="molecule type" value="Genomic_DNA"/>
</dbReference>
<evidence type="ECO:0000313" key="5">
    <source>
        <dbReference type="Proteomes" id="UP001597181"/>
    </source>
</evidence>
<dbReference type="Proteomes" id="UP001597181">
    <property type="component" value="Unassembled WGS sequence"/>
</dbReference>
<dbReference type="InterPro" id="IPR013538">
    <property type="entry name" value="ASHA1/2-like_C"/>
</dbReference>
<sequence length="275" mass="28451">MAAVGPVIARVRVSAARELAWSYIVDPELRASWWPDAELEAVFGGAISEQWVDGTGSEAAGRSAVGAIDVFIDGHALGFRWRDGADEHETAVLISLRSQAAETDIIVTETGFGLFPDAFERTADAQQSWIDLLSDLAEVLRRAAPAAAPQQVVPVENDSPAVPDAGAADAAEPVADEPGAAEPVADAADEPGADEPETAESGAAEFEAADAAEPGSTESDAEAVEPTDPELAAPEPVEADVAEPEAAEPESAPNPEPNPEPDFDSLIRGEQGGKP</sequence>
<name>A0ABW3TRC5_9MICO</name>
<accession>A0ABW3TRC5</accession>
<feature type="compositionally biased region" description="Acidic residues" evidence="2">
    <location>
        <begin position="237"/>
        <end position="248"/>
    </location>
</feature>
<feature type="compositionally biased region" description="Basic and acidic residues" evidence="2">
    <location>
        <begin position="265"/>
        <end position="275"/>
    </location>
</feature>
<dbReference type="Gene3D" id="3.30.530.20">
    <property type="match status" value="1"/>
</dbReference>
<dbReference type="CDD" id="cd07814">
    <property type="entry name" value="SRPBCC_CalC_Aha1-like"/>
    <property type="match status" value="1"/>
</dbReference>
<dbReference type="RefSeq" id="WP_343961747.1">
    <property type="nucleotide sequence ID" value="NZ_BAAAKZ010000013.1"/>
</dbReference>
<gene>
    <name evidence="4" type="ORF">ACFQ3U_09050</name>
</gene>
<comment type="caution">
    <text evidence="4">The sequence shown here is derived from an EMBL/GenBank/DDBJ whole genome shotgun (WGS) entry which is preliminary data.</text>
</comment>
<feature type="compositionally biased region" description="Low complexity" evidence="2">
    <location>
        <begin position="146"/>
        <end position="186"/>
    </location>
</feature>
<reference evidence="5" key="1">
    <citation type="journal article" date="2019" name="Int. J. Syst. Evol. Microbiol.">
        <title>The Global Catalogue of Microorganisms (GCM) 10K type strain sequencing project: providing services to taxonomists for standard genome sequencing and annotation.</title>
        <authorList>
            <consortium name="The Broad Institute Genomics Platform"/>
            <consortium name="The Broad Institute Genome Sequencing Center for Infectious Disease"/>
            <person name="Wu L."/>
            <person name="Ma J."/>
        </authorList>
    </citation>
    <scope>NUCLEOTIDE SEQUENCE [LARGE SCALE GENOMIC DNA]</scope>
    <source>
        <strain evidence="5">CCUG 50213</strain>
    </source>
</reference>
<evidence type="ECO:0000259" key="3">
    <source>
        <dbReference type="Pfam" id="PF08327"/>
    </source>
</evidence>
<evidence type="ECO:0000256" key="2">
    <source>
        <dbReference type="SAM" id="MobiDB-lite"/>
    </source>
</evidence>
<feature type="compositionally biased region" description="Acidic residues" evidence="2">
    <location>
        <begin position="219"/>
        <end position="228"/>
    </location>
</feature>
<evidence type="ECO:0000313" key="4">
    <source>
        <dbReference type="EMBL" id="MFD1202038.1"/>
    </source>
</evidence>
<feature type="domain" description="Activator of Hsp90 ATPase homologue 1/2-like C-terminal" evidence="3">
    <location>
        <begin position="15"/>
        <end position="140"/>
    </location>
</feature>
<feature type="compositionally biased region" description="Acidic residues" evidence="2">
    <location>
        <begin position="187"/>
        <end position="198"/>
    </location>
</feature>
<organism evidence="4 5">
    <name type="scientific">Leucobacter albus</name>
    <dbReference type="NCBI Taxonomy" id="272210"/>
    <lineage>
        <taxon>Bacteria</taxon>
        <taxon>Bacillati</taxon>
        <taxon>Actinomycetota</taxon>
        <taxon>Actinomycetes</taxon>
        <taxon>Micrococcales</taxon>
        <taxon>Microbacteriaceae</taxon>
        <taxon>Leucobacter</taxon>
    </lineage>
</organism>
<dbReference type="SUPFAM" id="SSF55961">
    <property type="entry name" value="Bet v1-like"/>
    <property type="match status" value="1"/>
</dbReference>
<keyword evidence="5" id="KW-1185">Reference proteome</keyword>
<dbReference type="InterPro" id="IPR023393">
    <property type="entry name" value="START-like_dom_sf"/>
</dbReference>
<evidence type="ECO:0000256" key="1">
    <source>
        <dbReference type="ARBA" id="ARBA00006817"/>
    </source>
</evidence>